<dbReference type="PANTHER" id="PTHR44942:SF4">
    <property type="entry name" value="METHYLTRANSFERASE TYPE 11 DOMAIN-CONTAINING PROTEIN"/>
    <property type="match status" value="1"/>
</dbReference>
<dbReference type="Proteomes" id="UP001485043">
    <property type="component" value="Unassembled WGS sequence"/>
</dbReference>
<dbReference type="Gene3D" id="3.40.50.150">
    <property type="entry name" value="Vaccinia Virus protein VP39"/>
    <property type="match status" value="1"/>
</dbReference>
<dbReference type="SUPFAM" id="SSF53335">
    <property type="entry name" value="S-adenosyl-L-methionine-dependent methyltransferases"/>
    <property type="match status" value="1"/>
</dbReference>
<evidence type="ECO:0000256" key="1">
    <source>
        <dbReference type="ARBA" id="ARBA00008361"/>
    </source>
</evidence>
<keyword evidence="3" id="KW-0808">Transferase</keyword>
<accession>A0AAW1TBM2</accession>
<sequence>MPSAAYVSLFDDQAAAYHQFRPTYPPQLYQVVLEYAQLARQTICLDIATGQGQAAVELAKRFKQVIAIEPNAKQLQHVVKAENITYREGSAEATGMPSGSVNLVASAQACHWFELDSFWVEVQRVLAPQGAFAIWGYDLPQVPGNEAATNVLWHMENVTLGPYWSDRRKLVTGHYRECMPKDGMFADVNHVELDSPLTLTVTQLVGWVSTWSAYATYKRKHPDGPDPLPPFQKEFMDACGDVQEETYIHLILPIFMLLGKQIAQ</sequence>
<feature type="domain" description="Methyltransferase type 11" evidence="4">
    <location>
        <begin position="45"/>
        <end position="134"/>
    </location>
</feature>
<dbReference type="GO" id="GO:0032259">
    <property type="term" value="P:methylation"/>
    <property type="evidence" value="ECO:0007669"/>
    <property type="project" value="UniProtKB-KW"/>
</dbReference>
<dbReference type="Pfam" id="PF08241">
    <property type="entry name" value="Methyltransf_11"/>
    <property type="match status" value="1"/>
</dbReference>
<dbReference type="CDD" id="cd02440">
    <property type="entry name" value="AdoMet_MTases"/>
    <property type="match status" value="1"/>
</dbReference>
<proteinExistence type="inferred from homology"/>
<dbReference type="PANTHER" id="PTHR44942">
    <property type="entry name" value="METHYLTRANSF_11 DOMAIN-CONTAINING PROTEIN"/>
    <property type="match status" value="1"/>
</dbReference>
<comment type="similarity">
    <text evidence="1">Belongs to the methyltransferase superfamily.</text>
</comment>
<protein>
    <recommendedName>
        <fullName evidence="4">Methyltransferase type 11 domain-containing protein</fullName>
    </recommendedName>
</protein>
<evidence type="ECO:0000256" key="2">
    <source>
        <dbReference type="ARBA" id="ARBA00022603"/>
    </source>
</evidence>
<organism evidence="5 6">
    <name type="scientific">Apatococcus fuscideae</name>
    <dbReference type="NCBI Taxonomy" id="2026836"/>
    <lineage>
        <taxon>Eukaryota</taxon>
        <taxon>Viridiplantae</taxon>
        <taxon>Chlorophyta</taxon>
        <taxon>core chlorophytes</taxon>
        <taxon>Trebouxiophyceae</taxon>
        <taxon>Chlorellales</taxon>
        <taxon>Chlorellaceae</taxon>
        <taxon>Apatococcus</taxon>
    </lineage>
</organism>
<reference evidence="5 6" key="1">
    <citation type="journal article" date="2024" name="Nat. Commun.">
        <title>Phylogenomics reveals the evolutionary origins of lichenization in chlorophyte algae.</title>
        <authorList>
            <person name="Puginier C."/>
            <person name="Libourel C."/>
            <person name="Otte J."/>
            <person name="Skaloud P."/>
            <person name="Haon M."/>
            <person name="Grisel S."/>
            <person name="Petersen M."/>
            <person name="Berrin J.G."/>
            <person name="Delaux P.M."/>
            <person name="Dal Grande F."/>
            <person name="Keller J."/>
        </authorList>
    </citation>
    <scope>NUCLEOTIDE SEQUENCE [LARGE SCALE GENOMIC DNA]</scope>
    <source>
        <strain evidence="5 6">SAG 2523</strain>
    </source>
</reference>
<dbReference type="InterPro" id="IPR051052">
    <property type="entry name" value="Diverse_substrate_MTase"/>
</dbReference>
<evidence type="ECO:0000259" key="4">
    <source>
        <dbReference type="Pfam" id="PF08241"/>
    </source>
</evidence>
<keyword evidence="6" id="KW-1185">Reference proteome</keyword>
<dbReference type="GO" id="GO:0008757">
    <property type="term" value="F:S-adenosylmethionine-dependent methyltransferase activity"/>
    <property type="evidence" value="ECO:0007669"/>
    <property type="project" value="InterPro"/>
</dbReference>
<dbReference type="InterPro" id="IPR029063">
    <property type="entry name" value="SAM-dependent_MTases_sf"/>
</dbReference>
<comment type="caution">
    <text evidence="5">The sequence shown here is derived from an EMBL/GenBank/DDBJ whole genome shotgun (WGS) entry which is preliminary data.</text>
</comment>
<gene>
    <name evidence="5" type="ORF">WJX84_005119</name>
</gene>
<keyword evidence="2" id="KW-0489">Methyltransferase</keyword>
<dbReference type="InterPro" id="IPR013216">
    <property type="entry name" value="Methyltransf_11"/>
</dbReference>
<evidence type="ECO:0000256" key="3">
    <source>
        <dbReference type="ARBA" id="ARBA00022679"/>
    </source>
</evidence>
<evidence type="ECO:0000313" key="5">
    <source>
        <dbReference type="EMBL" id="KAK9866203.1"/>
    </source>
</evidence>
<dbReference type="AlphaFoldDB" id="A0AAW1TBM2"/>
<dbReference type="EMBL" id="JALJOV010000180">
    <property type="protein sequence ID" value="KAK9866203.1"/>
    <property type="molecule type" value="Genomic_DNA"/>
</dbReference>
<name>A0AAW1TBM2_9CHLO</name>
<evidence type="ECO:0000313" key="6">
    <source>
        <dbReference type="Proteomes" id="UP001485043"/>
    </source>
</evidence>